<dbReference type="EMBL" id="JAGQHS010000050">
    <property type="protein sequence ID" value="MCA9756350.1"/>
    <property type="molecule type" value="Genomic_DNA"/>
</dbReference>
<dbReference type="Proteomes" id="UP000739538">
    <property type="component" value="Unassembled WGS sequence"/>
</dbReference>
<reference evidence="1" key="2">
    <citation type="journal article" date="2021" name="Microbiome">
        <title>Successional dynamics and alternative stable states in a saline activated sludge microbial community over 9 years.</title>
        <authorList>
            <person name="Wang Y."/>
            <person name="Ye J."/>
            <person name="Ju F."/>
            <person name="Liu L."/>
            <person name="Boyd J.A."/>
            <person name="Deng Y."/>
            <person name="Parks D.H."/>
            <person name="Jiang X."/>
            <person name="Yin X."/>
            <person name="Woodcroft B.J."/>
            <person name="Tyson G.W."/>
            <person name="Hugenholtz P."/>
            <person name="Polz M.F."/>
            <person name="Zhang T."/>
        </authorList>
    </citation>
    <scope>NUCLEOTIDE SEQUENCE</scope>
    <source>
        <strain evidence="1">HKST-UBA02</strain>
    </source>
</reference>
<evidence type="ECO:0000313" key="2">
    <source>
        <dbReference type="Proteomes" id="UP000739538"/>
    </source>
</evidence>
<gene>
    <name evidence="1" type="ORF">KDA27_11160</name>
</gene>
<name>A0A956SDD4_UNCEI</name>
<evidence type="ECO:0000313" key="1">
    <source>
        <dbReference type="EMBL" id="MCA9756350.1"/>
    </source>
</evidence>
<protein>
    <submittedName>
        <fullName evidence="1">IS1 family transposase</fullName>
    </submittedName>
</protein>
<reference evidence="1" key="1">
    <citation type="submission" date="2020-04" db="EMBL/GenBank/DDBJ databases">
        <authorList>
            <person name="Zhang T."/>
        </authorList>
    </citation>
    <scope>NUCLEOTIDE SEQUENCE</scope>
    <source>
        <strain evidence="1">HKST-UBA02</strain>
    </source>
</reference>
<accession>A0A956SDD4</accession>
<sequence length="385" mass="44615">MTSTQHTPDTDPYFTPPHCPNQHCPFHIPGAPDWKWGAHGVYTRRSDQRSFRRFRCLHCFRTFSTRTFCSDYWLRKRDLLPKVADIASNGAGLRQIARHYRVAHSTVARLIARGGRHCLLFHKEETKNLEIAEPIAFDGFETFEYSQFFPFHINLAAGRKSWFLYELTDSPLRRKGRMTPGQRRRRAELEAELGRPDPKAVELGTTTLLCSVLERIPTDQPAVLESDEHPAYPRAIRRVVREAEKVKRKVSAIIHRTISSRAARARDNPLFAINLADLLFRHSHANHRRETIAFSKRRMAAISRAQVFRVWRNWVKRRTENGGDTTAAMVAGVAEQRLDWDDVFRRRLFPGHAGLAKFECRYYAGQVFTAALGKRQQVHELRMAF</sequence>
<comment type="caution">
    <text evidence="1">The sequence shown here is derived from an EMBL/GenBank/DDBJ whole genome shotgun (WGS) entry which is preliminary data.</text>
</comment>
<dbReference type="AlphaFoldDB" id="A0A956SDD4"/>
<proteinExistence type="predicted"/>
<organism evidence="1 2">
    <name type="scientific">Eiseniibacteriota bacterium</name>
    <dbReference type="NCBI Taxonomy" id="2212470"/>
    <lineage>
        <taxon>Bacteria</taxon>
        <taxon>Candidatus Eiseniibacteriota</taxon>
    </lineage>
</organism>